<dbReference type="SUPFAM" id="SSF52047">
    <property type="entry name" value="RNI-like"/>
    <property type="match status" value="1"/>
</dbReference>
<feature type="domain" description="F-box/LRR-repeat protein 15/At3g58940/PEG3-like LRR" evidence="1">
    <location>
        <begin position="60"/>
        <end position="158"/>
    </location>
</feature>
<evidence type="ECO:0000313" key="2">
    <source>
        <dbReference type="EMBL" id="KAL3740257.1"/>
    </source>
</evidence>
<keyword evidence="3" id="KW-1185">Reference proteome</keyword>
<sequence length="190" mass="21435">MLSRQWRFAWTSTPYIDLSPRSDGVLPSIGRALSLCTAAKIEKFHLDASSMSGLYIPLYRWFRIAVARKVEDVSLGFGRLYHPVPRTLCDCASLDAIVNWPSLKRLCIHNVRLRNKKIMKILSGSPVLESLTLQFLPSNRNLWIDSRSLTESVIEADYIPSLNSSALNLLSLRLSGGSVLTCFRLNLVFH</sequence>
<evidence type="ECO:0000259" key="1">
    <source>
        <dbReference type="Pfam" id="PF24758"/>
    </source>
</evidence>
<dbReference type="Proteomes" id="UP001634007">
    <property type="component" value="Unassembled WGS sequence"/>
</dbReference>
<comment type="caution">
    <text evidence="2">The sequence shown here is derived from an EMBL/GenBank/DDBJ whole genome shotgun (WGS) entry which is preliminary data.</text>
</comment>
<gene>
    <name evidence="2" type="ORF">ACJRO7_021524</name>
</gene>
<dbReference type="PANTHER" id="PTHR32212">
    <property type="entry name" value="CYCLIN-LIKE F-BOX"/>
    <property type="match status" value="1"/>
</dbReference>
<accession>A0ABD3KRS1</accession>
<dbReference type="Pfam" id="PF24758">
    <property type="entry name" value="LRR_At5g56370"/>
    <property type="match status" value="1"/>
</dbReference>
<name>A0ABD3KRS1_EUCGL</name>
<proteinExistence type="predicted"/>
<dbReference type="AlphaFoldDB" id="A0ABD3KRS1"/>
<evidence type="ECO:0000313" key="3">
    <source>
        <dbReference type="Proteomes" id="UP001634007"/>
    </source>
</evidence>
<dbReference type="PANTHER" id="PTHR32212:SF234">
    <property type="entry name" value="F-BOX_LRR-REPEAT PROTEIN 13-LIKE"/>
    <property type="match status" value="1"/>
</dbReference>
<organism evidence="2 3">
    <name type="scientific">Eucalyptus globulus</name>
    <name type="common">Tasmanian blue gum</name>
    <dbReference type="NCBI Taxonomy" id="34317"/>
    <lineage>
        <taxon>Eukaryota</taxon>
        <taxon>Viridiplantae</taxon>
        <taxon>Streptophyta</taxon>
        <taxon>Embryophyta</taxon>
        <taxon>Tracheophyta</taxon>
        <taxon>Spermatophyta</taxon>
        <taxon>Magnoliopsida</taxon>
        <taxon>eudicotyledons</taxon>
        <taxon>Gunneridae</taxon>
        <taxon>Pentapetalae</taxon>
        <taxon>rosids</taxon>
        <taxon>malvids</taxon>
        <taxon>Myrtales</taxon>
        <taxon>Myrtaceae</taxon>
        <taxon>Myrtoideae</taxon>
        <taxon>Eucalypteae</taxon>
        <taxon>Eucalyptus</taxon>
    </lineage>
</organism>
<dbReference type="InterPro" id="IPR055411">
    <property type="entry name" value="LRR_FXL15/At3g58940/PEG3-like"/>
</dbReference>
<reference evidence="2 3" key="1">
    <citation type="submission" date="2024-11" db="EMBL/GenBank/DDBJ databases">
        <title>Chromosome-level genome assembly of Eucalyptus globulus Labill. provides insights into its genome evolution.</title>
        <authorList>
            <person name="Li X."/>
        </authorList>
    </citation>
    <scope>NUCLEOTIDE SEQUENCE [LARGE SCALE GENOMIC DNA]</scope>
    <source>
        <strain evidence="2">CL2024</strain>
        <tissue evidence="2">Fresh tender leaves</tissue>
    </source>
</reference>
<dbReference type="EMBL" id="JBJKBG010000005">
    <property type="protein sequence ID" value="KAL3740257.1"/>
    <property type="molecule type" value="Genomic_DNA"/>
</dbReference>
<protein>
    <recommendedName>
        <fullName evidence="1">F-box/LRR-repeat protein 15/At3g58940/PEG3-like LRR domain-containing protein</fullName>
    </recommendedName>
</protein>